<dbReference type="InterPro" id="IPR012000">
    <property type="entry name" value="Thiamin_PyroP_enz_cen_dom"/>
</dbReference>
<dbReference type="Proteomes" id="UP000662904">
    <property type="component" value="Chromosome"/>
</dbReference>
<keyword evidence="7" id="KW-0808">Transferase</keyword>
<dbReference type="GO" id="GO:0009099">
    <property type="term" value="P:L-valine biosynthetic process"/>
    <property type="evidence" value="ECO:0007669"/>
    <property type="project" value="TreeGrafter"/>
</dbReference>
<dbReference type="SUPFAM" id="SSF52518">
    <property type="entry name" value="Thiamin diphosphate-binding fold (THDP-binding)"/>
    <property type="match status" value="2"/>
</dbReference>
<dbReference type="GO" id="GO:0003984">
    <property type="term" value="F:acetolactate synthase activity"/>
    <property type="evidence" value="ECO:0007669"/>
    <property type="project" value="UniProtKB-EC"/>
</dbReference>
<dbReference type="InterPro" id="IPR029035">
    <property type="entry name" value="DHS-like_NAD/FAD-binding_dom"/>
</dbReference>
<name>A0A8A0RJU7_9FIRM</name>
<dbReference type="InterPro" id="IPR012001">
    <property type="entry name" value="Thiamin_PyroP_enz_TPP-bd_dom"/>
</dbReference>
<keyword evidence="2 3" id="KW-0786">Thiamine pyrophosphate</keyword>
<feature type="domain" description="Thiamine pyrophosphate enzyme N-terminal TPP-binding" evidence="6">
    <location>
        <begin position="3"/>
        <end position="117"/>
    </location>
</feature>
<dbReference type="EC" id="2.2.1.6" evidence="7"/>
<evidence type="ECO:0000256" key="1">
    <source>
        <dbReference type="ARBA" id="ARBA00007812"/>
    </source>
</evidence>
<dbReference type="PROSITE" id="PS00187">
    <property type="entry name" value="TPP_ENZYMES"/>
    <property type="match status" value="1"/>
</dbReference>
<sequence length="532" mass="57794">MKTTADVVAEALKKEGIDYVFGFPGGEVTTLMDAFRRAGIKFILTKHETTASFMADAYGEITGKPGVCLATVGPGATNMLTGVANAYLDRAPVIAITGQLPTDIYETAVHQQLDLKSIYGPVTKWCATINSENAGSVINKAIHMAKAERPGPVYIEFPSNVAGQEVKGEVCSAESVKYNLPGIFGSAYQGLNEVVEAILNSKSPVILAGLDAVRSPGADRSLVRLAEKLHIPVVVPPKAKGIIPEDHPLFVGVIEMLGDKVVRDFVHKADLTINIGYDVTELDKPWGMSVKTIHISSVPNTEQFYPAEIEIIGDIKTILDILIEELPEGTKWDQKQVDETKKELYRLITPHVEGLAPYRVVEIIREIAPRETIATADVGAHKFLTGQMWKTYSPKTFFMSNGLSSMGYSFPAAMAAKLLNPDRPVIAFVGDGGLGMYLGEIETAVRCSIPVILVVLCDKALSLIKMNQERKGIPAFGTEFTNPDFVKVAEAFGAKGYKVETEKQVRDAIEKALKSDVITLIEAVVNPQAYRI</sequence>
<dbReference type="GO" id="GO:0009097">
    <property type="term" value="P:isoleucine biosynthetic process"/>
    <property type="evidence" value="ECO:0007669"/>
    <property type="project" value="TreeGrafter"/>
</dbReference>
<dbReference type="SUPFAM" id="SSF52467">
    <property type="entry name" value="DHS-like NAD/FAD-binding domain"/>
    <property type="match status" value="1"/>
</dbReference>
<evidence type="ECO:0000256" key="3">
    <source>
        <dbReference type="RuleBase" id="RU362132"/>
    </source>
</evidence>
<dbReference type="GO" id="GO:0000287">
    <property type="term" value="F:magnesium ion binding"/>
    <property type="evidence" value="ECO:0007669"/>
    <property type="project" value="InterPro"/>
</dbReference>
<keyword evidence="8" id="KW-1185">Reference proteome</keyword>
<feature type="domain" description="Thiamine pyrophosphate enzyme central" evidence="4">
    <location>
        <begin position="191"/>
        <end position="320"/>
    </location>
</feature>
<dbReference type="InterPro" id="IPR045229">
    <property type="entry name" value="TPP_enz"/>
</dbReference>
<evidence type="ECO:0000259" key="4">
    <source>
        <dbReference type="Pfam" id="PF00205"/>
    </source>
</evidence>
<dbReference type="Pfam" id="PF00205">
    <property type="entry name" value="TPP_enzyme_M"/>
    <property type="match status" value="1"/>
</dbReference>
<comment type="similarity">
    <text evidence="1 3">Belongs to the TPP enzyme family.</text>
</comment>
<accession>A0A8A0RJU7</accession>
<dbReference type="RefSeq" id="WP_206708385.1">
    <property type="nucleotide sequence ID" value="NZ_CP059066.1"/>
</dbReference>
<dbReference type="Gene3D" id="3.40.50.1220">
    <property type="entry name" value="TPP-binding domain"/>
    <property type="match status" value="1"/>
</dbReference>
<dbReference type="Gene3D" id="3.40.50.970">
    <property type="match status" value="2"/>
</dbReference>
<dbReference type="Pfam" id="PF02775">
    <property type="entry name" value="TPP_enzyme_C"/>
    <property type="match status" value="1"/>
</dbReference>
<dbReference type="GO" id="GO:0005948">
    <property type="term" value="C:acetolactate synthase complex"/>
    <property type="evidence" value="ECO:0007669"/>
    <property type="project" value="TreeGrafter"/>
</dbReference>
<dbReference type="GO" id="GO:0030976">
    <property type="term" value="F:thiamine pyrophosphate binding"/>
    <property type="evidence" value="ECO:0007669"/>
    <property type="project" value="InterPro"/>
</dbReference>
<evidence type="ECO:0000313" key="7">
    <source>
        <dbReference type="EMBL" id="QSQ08152.1"/>
    </source>
</evidence>
<organism evidence="7 8">
    <name type="scientific">Koleobacter methoxysyntrophicus</name>
    <dbReference type="NCBI Taxonomy" id="2751313"/>
    <lineage>
        <taxon>Bacteria</taxon>
        <taxon>Bacillati</taxon>
        <taxon>Bacillota</taxon>
        <taxon>Clostridia</taxon>
        <taxon>Koleobacterales</taxon>
        <taxon>Koleobacteraceae</taxon>
        <taxon>Koleobacter</taxon>
    </lineage>
</organism>
<dbReference type="CDD" id="cd07035">
    <property type="entry name" value="TPP_PYR_POX_like"/>
    <property type="match status" value="1"/>
</dbReference>
<evidence type="ECO:0000259" key="6">
    <source>
        <dbReference type="Pfam" id="PF02776"/>
    </source>
</evidence>
<evidence type="ECO:0000256" key="2">
    <source>
        <dbReference type="ARBA" id="ARBA00023052"/>
    </source>
</evidence>
<dbReference type="AlphaFoldDB" id="A0A8A0RJU7"/>
<dbReference type="InterPro" id="IPR011766">
    <property type="entry name" value="TPP_enzyme_TPP-bd"/>
</dbReference>
<reference evidence="7" key="1">
    <citation type="submission" date="2020-07" db="EMBL/GenBank/DDBJ databases">
        <title>Koleobacter methoxysyntrophicus gen. nov., sp. nov., a novel anaerobic bacterium isolated from deep subsurface oil field and proposal of Koleobacterales ord. nov. in the phylum Firmicutes.</title>
        <authorList>
            <person name="Sakamoto S."/>
            <person name="Tamaki H."/>
        </authorList>
    </citation>
    <scope>NUCLEOTIDE SEQUENCE</scope>
    <source>
        <strain evidence="7">NRmbB1</strain>
    </source>
</reference>
<dbReference type="KEGG" id="kme:H0A61_00472"/>
<proteinExistence type="inferred from homology"/>
<dbReference type="PANTHER" id="PTHR18968:SF129">
    <property type="entry name" value="ACETOLACTATE SYNTHASE"/>
    <property type="match status" value="1"/>
</dbReference>
<dbReference type="GO" id="GO:0050660">
    <property type="term" value="F:flavin adenine dinucleotide binding"/>
    <property type="evidence" value="ECO:0007669"/>
    <property type="project" value="TreeGrafter"/>
</dbReference>
<evidence type="ECO:0000259" key="5">
    <source>
        <dbReference type="Pfam" id="PF02775"/>
    </source>
</evidence>
<dbReference type="EMBL" id="CP059066">
    <property type="protein sequence ID" value="QSQ08152.1"/>
    <property type="molecule type" value="Genomic_DNA"/>
</dbReference>
<feature type="domain" description="Thiamine pyrophosphate enzyme TPP-binding" evidence="5">
    <location>
        <begin position="377"/>
        <end position="522"/>
    </location>
</feature>
<evidence type="ECO:0000313" key="8">
    <source>
        <dbReference type="Proteomes" id="UP000662904"/>
    </source>
</evidence>
<dbReference type="FunFam" id="3.40.50.970:FF:000007">
    <property type="entry name" value="Acetolactate synthase"/>
    <property type="match status" value="1"/>
</dbReference>
<protein>
    <submittedName>
        <fullName evidence="7">Acetolactate synthase large subunit</fullName>
        <ecNumber evidence="7">2.2.1.6</ecNumber>
    </submittedName>
</protein>
<gene>
    <name evidence="7" type="primary">ilvB_1</name>
    <name evidence="7" type="ORF">H0A61_00472</name>
</gene>
<dbReference type="InterPro" id="IPR000399">
    <property type="entry name" value="TPP-bd_CS"/>
</dbReference>
<dbReference type="PANTHER" id="PTHR18968">
    <property type="entry name" value="THIAMINE PYROPHOSPHATE ENZYMES"/>
    <property type="match status" value="1"/>
</dbReference>
<dbReference type="InterPro" id="IPR029061">
    <property type="entry name" value="THDP-binding"/>
</dbReference>
<dbReference type="Pfam" id="PF02776">
    <property type="entry name" value="TPP_enzyme_N"/>
    <property type="match status" value="1"/>
</dbReference>